<name>A0ACC1NMK2_9HYPO</name>
<sequence>MAYNDDAVLARLSALNESHDSIATAAQWIMFHKRHADRTVALWMQRLKDSSATRRLSLIYLANEVAQQSRIRRKEDFIIAFSPIIAEATSLAYKGAPAEIQGKLRRVVEVWKDRTIFEPPIQNAIESRLDELDKAKGTTRPGFGKSPFTSNTAVPLEFAPLISGLQKVQKLCPPLESTVESANQEYERQTDSSNAVPSAPVYAARLNGLLKSLSTAETAIGEIITTREILVAGLEKMLQEQRVAIETENSALSQLSARKEEIEAKKQQVELAIMRALGSADSNGSPSHGDEGNMEQEPDRPEMEALTPPAMEEFTPPPLATEILIQSGDTGIQERLQKEHEGAQMTTESHRFSETMTGSKKRRRVDDSGELLDLADDAIDADVAEMLKD</sequence>
<protein>
    <submittedName>
        <fullName evidence="1">Uncharacterized protein</fullName>
    </submittedName>
</protein>
<comment type="caution">
    <text evidence="1">The sequence shown here is derived from an EMBL/GenBank/DDBJ whole genome shotgun (WGS) entry which is preliminary data.</text>
</comment>
<organism evidence="1 2">
    <name type="scientific">Zarea fungicola</name>
    <dbReference type="NCBI Taxonomy" id="93591"/>
    <lineage>
        <taxon>Eukaryota</taxon>
        <taxon>Fungi</taxon>
        <taxon>Dikarya</taxon>
        <taxon>Ascomycota</taxon>
        <taxon>Pezizomycotina</taxon>
        <taxon>Sordariomycetes</taxon>
        <taxon>Hypocreomycetidae</taxon>
        <taxon>Hypocreales</taxon>
        <taxon>Cordycipitaceae</taxon>
        <taxon>Zarea</taxon>
    </lineage>
</organism>
<dbReference type="Proteomes" id="UP001143910">
    <property type="component" value="Unassembled WGS sequence"/>
</dbReference>
<reference evidence="1" key="1">
    <citation type="submission" date="2022-08" db="EMBL/GenBank/DDBJ databases">
        <title>Genome Sequence of Lecanicillium fungicola.</title>
        <authorList>
            <person name="Buettner E."/>
        </authorList>
    </citation>
    <scope>NUCLEOTIDE SEQUENCE</scope>
    <source>
        <strain evidence="1">Babe33</strain>
    </source>
</reference>
<accession>A0ACC1NMK2</accession>
<dbReference type="EMBL" id="JANJQO010000230">
    <property type="protein sequence ID" value="KAJ2980048.1"/>
    <property type="molecule type" value="Genomic_DNA"/>
</dbReference>
<proteinExistence type="predicted"/>
<gene>
    <name evidence="1" type="ORF">NQ176_g2881</name>
</gene>
<keyword evidence="2" id="KW-1185">Reference proteome</keyword>
<evidence type="ECO:0000313" key="1">
    <source>
        <dbReference type="EMBL" id="KAJ2980048.1"/>
    </source>
</evidence>
<evidence type="ECO:0000313" key="2">
    <source>
        <dbReference type="Proteomes" id="UP001143910"/>
    </source>
</evidence>